<dbReference type="AlphaFoldDB" id="A0A9Q9RE99"/>
<organism evidence="1 2">
    <name type="scientific">Fusarium fujikuroi</name>
    <name type="common">Bakanae and foot rot disease fungus</name>
    <name type="synonym">Gibberella fujikuroi</name>
    <dbReference type="NCBI Taxonomy" id="5127"/>
    <lineage>
        <taxon>Eukaryota</taxon>
        <taxon>Fungi</taxon>
        <taxon>Dikarya</taxon>
        <taxon>Ascomycota</taxon>
        <taxon>Pezizomycotina</taxon>
        <taxon>Sordariomycetes</taxon>
        <taxon>Hypocreomycetidae</taxon>
        <taxon>Hypocreales</taxon>
        <taxon>Nectriaceae</taxon>
        <taxon>Fusarium</taxon>
        <taxon>Fusarium fujikuroi species complex</taxon>
    </lineage>
</organism>
<accession>A0A9Q9RE99</accession>
<proteinExistence type="predicted"/>
<dbReference type="Proteomes" id="UP000760494">
    <property type="component" value="Unassembled WGS sequence"/>
</dbReference>
<sequence length="279" mass="32147">MSSRPLIVTIFLRCEFLFRKSFIHQKLAMFSAFKTSYIPEVTSLIKKHGINDALYIKNLGFFVNNNLEDVGDDGYIAMSTSVRKIVSGLKDPIGLISSECQEGDFLAEHAHKIFEARGRTGPYSKYDLDYISWTVEVMMREKNTTKTMMAELCTKHGDLFDVEFEMRTEEGMKRLLTGNVEPPRDYTAGGDKPPARANVADPLFIQDEDMDEMTDPEMISTLAEVDMAISRITEWKERLQIEKNRLDYDANTLFFKQHFAKGRLKSLMENREHLKSLKR</sequence>
<protein>
    <submittedName>
        <fullName evidence="1">Uncharacterized protein</fullName>
    </submittedName>
</protein>
<reference evidence="1" key="1">
    <citation type="submission" date="2019-05" db="EMBL/GenBank/DDBJ databases">
        <authorList>
            <person name="Piombo E."/>
        </authorList>
    </citation>
    <scope>NUCLEOTIDE SEQUENCE</scope>
    <source>
        <strain evidence="1">C2S</strain>
    </source>
</reference>
<evidence type="ECO:0000313" key="2">
    <source>
        <dbReference type="Proteomes" id="UP000760494"/>
    </source>
</evidence>
<evidence type="ECO:0000313" key="1">
    <source>
        <dbReference type="EMBL" id="VTT60466.1"/>
    </source>
</evidence>
<comment type="caution">
    <text evidence="1">The sequence shown here is derived from an EMBL/GenBank/DDBJ whole genome shotgun (WGS) entry which is preliminary data.</text>
</comment>
<dbReference type="EMBL" id="CABFJX010000046">
    <property type="protein sequence ID" value="VTT60466.1"/>
    <property type="molecule type" value="Genomic_DNA"/>
</dbReference>
<name>A0A9Q9RE99_FUSFU</name>
<gene>
    <name evidence="1" type="ORF">C2S_4126</name>
</gene>